<dbReference type="InterPro" id="IPR036397">
    <property type="entry name" value="RNaseH_sf"/>
</dbReference>
<feature type="domain" description="Tc1-like transposase DDE" evidence="2">
    <location>
        <begin position="153"/>
        <end position="195"/>
    </location>
</feature>
<dbReference type="InterPro" id="IPR038717">
    <property type="entry name" value="Tc1-like_DDE_dom"/>
</dbReference>
<evidence type="ECO:0000313" key="3">
    <source>
        <dbReference type="EMBL" id="KAJ4446042.1"/>
    </source>
</evidence>
<proteinExistence type="predicted"/>
<feature type="region of interest" description="Disordered" evidence="1">
    <location>
        <begin position="218"/>
        <end position="265"/>
    </location>
</feature>
<evidence type="ECO:0000256" key="1">
    <source>
        <dbReference type="SAM" id="MobiDB-lite"/>
    </source>
</evidence>
<accession>A0ABQ8TJX8</accession>
<dbReference type="Proteomes" id="UP001148838">
    <property type="component" value="Unassembled WGS sequence"/>
</dbReference>
<name>A0ABQ8TJX8_PERAM</name>
<reference evidence="3 4" key="1">
    <citation type="journal article" date="2022" name="Allergy">
        <title>Genome assembly and annotation of Periplaneta americana reveal a comprehensive cockroach allergen profile.</title>
        <authorList>
            <person name="Wang L."/>
            <person name="Xiong Q."/>
            <person name="Saelim N."/>
            <person name="Wang L."/>
            <person name="Nong W."/>
            <person name="Wan A.T."/>
            <person name="Shi M."/>
            <person name="Liu X."/>
            <person name="Cao Q."/>
            <person name="Hui J.H.L."/>
            <person name="Sookrung N."/>
            <person name="Leung T.F."/>
            <person name="Tungtrongchitr A."/>
            <person name="Tsui S.K.W."/>
        </authorList>
    </citation>
    <scope>NUCLEOTIDE SEQUENCE [LARGE SCALE GENOMIC DNA]</scope>
    <source>
        <strain evidence="3">PWHHKU_190912</strain>
    </source>
</reference>
<feature type="compositionally biased region" description="Basic and acidic residues" evidence="1">
    <location>
        <begin position="220"/>
        <end position="257"/>
    </location>
</feature>
<protein>
    <recommendedName>
        <fullName evidence="2">Tc1-like transposase DDE domain-containing protein</fullName>
    </recommendedName>
</protein>
<sequence>MGKVKRGLDCPANASVNGKNTALLREIEVELVQDILMFEEYLFGLTITDRIKLKSSSPTLLVTGGSSSSTPFDRNLRYSSSRRTSSAERERQRRGASSKTPSNSQKIVSNRKTTTTTSTSLLPSRKSFHIHNISVSVYAGNQTLSIILYYVDKAATVQWYAENNVHQLDWPAHSPDLNPIEHLWVELDRRLRSREMRPTSIVQLSAILQEECPSKINKSNIDHQVRSKEKAGKENKVKRRDESTRMESTENGKRPDSGKQMCNTKEKPAYNDLRKWCIRNSLENKNCLSDRRRRFSFDNLRIDVYCNASNSINDDEDCEFADKPRTIPELIEMIVQTIQMVTYKMLSRIQEKMARHLNLCIFRGGRHVENCEP</sequence>
<evidence type="ECO:0000313" key="4">
    <source>
        <dbReference type="Proteomes" id="UP001148838"/>
    </source>
</evidence>
<dbReference type="EMBL" id="JAJSOF020000009">
    <property type="protein sequence ID" value="KAJ4446042.1"/>
    <property type="molecule type" value="Genomic_DNA"/>
</dbReference>
<dbReference type="Pfam" id="PF13358">
    <property type="entry name" value="DDE_3"/>
    <property type="match status" value="1"/>
</dbReference>
<gene>
    <name evidence="3" type="ORF">ANN_12728</name>
</gene>
<organism evidence="3 4">
    <name type="scientific">Periplaneta americana</name>
    <name type="common">American cockroach</name>
    <name type="synonym">Blatta americana</name>
    <dbReference type="NCBI Taxonomy" id="6978"/>
    <lineage>
        <taxon>Eukaryota</taxon>
        <taxon>Metazoa</taxon>
        <taxon>Ecdysozoa</taxon>
        <taxon>Arthropoda</taxon>
        <taxon>Hexapoda</taxon>
        <taxon>Insecta</taxon>
        <taxon>Pterygota</taxon>
        <taxon>Neoptera</taxon>
        <taxon>Polyneoptera</taxon>
        <taxon>Dictyoptera</taxon>
        <taxon>Blattodea</taxon>
        <taxon>Blattoidea</taxon>
        <taxon>Blattidae</taxon>
        <taxon>Blattinae</taxon>
        <taxon>Periplaneta</taxon>
    </lineage>
</organism>
<keyword evidence="4" id="KW-1185">Reference proteome</keyword>
<feature type="compositionally biased region" description="Polar residues" evidence="1">
    <location>
        <begin position="95"/>
        <end position="112"/>
    </location>
</feature>
<evidence type="ECO:0000259" key="2">
    <source>
        <dbReference type="Pfam" id="PF13358"/>
    </source>
</evidence>
<dbReference type="Gene3D" id="3.30.420.10">
    <property type="entry name" value="Ribonuclease H-like superfamily/Ribonuclease H"/>
    <property type="match status" value="1"/>
</dbReference>
<comment type="caution">
    <text evidence="3">The sequence shown here is derived from an EMBL/GenBank/DDBJ whole genome shotgun (WGS) entry which is preliminary data.</text>
</comment>
<feature type="compositionally biased region" description="Low complexity" evidence="1">
    <location>
        <begin position="59"/>
        <end position="84"/>
    </location>
</feature>
<feature type="region of interest" description="Disordered" evidence="1">
    <location>
        <begin position="59"/>
        <end position="120"/>
    </location>
</feature>